<dbReference type="GO" id="GO:0007411">
    <property type="term" value="P:axon guidance"/>
    <property type="evidence" value="ECO:0007669"/>
    <property type="project" value="TreeGrafter"/>
</dbReference>
<dbReference type="Pfam" id="PF21199">
    <property type="entry name" value="LAMININ_IV_B"/>
    <property type="match status" value="1"/>
</dbReference>
<dbReference type="FunFam" id="2.10.25.10:FF:000130">
    <property type="entry name" value="Laminin subunit beta 1"/>
    <property type="match status" value="1"/>
</dbReference>
<feature type="disulfide bond" evidence="21">
    <location>
        <begin position="356"/>
        <end position="365"/>
    </location>
</feature>
<dbReference type="InterPro" id="IPR013015">
    <property type="entry name" value="Laminin_IV_B"/>
</dbReference>
<feature type="domain" description="Laminin IV type B" evidence="24">
    <location>
        <begin position="516"/>
        <end position="782"/>
    </location>
</feature>
<evidence type="ECO:0000313" key="27">
    <source>
        <dbReference type="Proteomes" id="UP000472271"/>
    </source>
</evidence>
<keyword evidence="8 22" id="KW-0175">Coiled coil</keyword>
<dbReference type="InterPro" id="IPR056558">
    <property type="entry name" value="LAMB1-4_helical"/>
</dbReference>
<feature type="disulfide bond" evidence="21">
    <location>
        <begin position="901"/>
        <end position="910"/>
    </location>
</feature>
<reference evidence="26" key="2">
    <citation type="submission" date="2025-08" db="UniProtKB">
        <authorList>
            <consortium name="Ensembl"/>
        </authorList>
    </citation>
    <scope>IDENTIFICATION</scope>
</reference>
<evidence type="ECO:0000256" key="15">
    <source>
        <dbReference type="ARBA" id="ARBA00075415"/>
    </source>
</evidence>
<keyword evidence="3" id="KW-0272">Extracellular matrix</keyword>
<feature type="disulfide bond" evidence="21">
    <location>
        <begin position="1147"/>
        <end position="1159"/>
    </location>
</feature>
<keyword evidence="10" id="KW-0325">Glycoprotein</keyword>
<feature type="domain" description="Laminin EGF-like" evidence="23">
    <location>
        <begin position="1099"/>
        <end position="1146"/>
    </location>
</feature>
<dbReference type="SMART" id="SM00136">
    <property type="entry name" value="LamNT"/>
    <property type="match status" value="1"/>
</dbReference>
<evidence type="ECO:0000259" key="25">
    <source>
        <dbReference type="PROSITE" id="PS51117"/>
    </source>
</evidence>
<evidence type="ECO:0000259" key="24">
    <source>
        <dbReference type="PROSITE" id="PS51116"/>
    </source>
</evidence>
<evidence type="ECO:0000256" key="2">
    <source>
        <dbReference type="ARBA" id="ARBA00022525"/>
    </source>
</evidence>
<feature type="disulfide bond" evidence="21">
    <location>
        <begin position="857"/>
        <end position="866"/>
    </location>
</feature>
<dbReference type="PROSITE" id="PS51117">
    <property type="entry name" value="LAMININ_NTER"/>
    <property type="match status" value="1"/>
</dbReference>
<feature type="domain" description="Laminin EGF-like" evidence="23">
    <location>
        <begin position="991"/>
        <end position="1042"/>
    </location>
</feature>
<dbReference type="Pfam" id="PF00053">
    <property type="entry name" value="EGF_laminin"/>
    <property type="match status" value="10"/>
</dbReference>
<dbReference type="PROSITE" id="PS51116">
    <property type="entry name" value="LAMININ_IVB"/>
    <property type="match status" value="1"/>
</dbReference>
<keyword evidence="5" id="KW-0677">Repeat</keyword>
<dbReference type="Ensembl" id="ENSSORT00005052806.1">
    <property type="protein sequence ID" value="ENSSORP00005051573.1"/>
    <property type="gene ID" value="ENSSORG00005021683.1"/>
</dbReference>
<evidence type="ECO:0000256" key="20">
    <source>
        <dbReference type="ARBA" id="ARBA00083813"/>
    </source>
</evidence>
<dbReference type="Gene3D" id="2.10.25.10">
    <property type="entry name" value="Laminin"/>
    <property type="match status" value="8"/>
</dbReference>
<keyword evidence="7" id="KW-0130">Cell adhesion</keyword>
<feature type="disulfide bond" evidence="21">
    <location>
        <begin position="961"/>
        <end position="970"/>
    </location>
</feature>
<dbReference type="InterPro" id="IPR000742">
    <property type="entry name" value="EGF"/>
</dbReference>
<feature type="disulfide bond" evidence="21">
    <location>
        <begin position="836"/>
        <end position="848"/>
    </location>
</feature>
<evidence type="ECO:0000256" key="9">
    <source>
        <dbReference type="ARBA" id="ARBA00023157"/>
    </source>
</evidence>
<feature type="domain" description="Laminin EGF-like" evidence="23">
    <location>
        <begin position="932"/>
        <end position="990"/>
    </location>
</feature>
<evidence type="ECO:0000256" key="18">
    <source>
        <dbReference type="ARBA" id="ARBA00082919"/>
    </source>
</evidence>
<keyword evidence="11 21" id="KW-0424">Laminin EGF-like domain</keyword>
<comment type="subcellular location">
    <subcellularLocation>
        <location evidence="1">Secreted</location>
        <location evidence="1">Extracellular space</location>
        <location evidence="1">Extracellular matrix</location>
        <location evidence="1">Basement membrane</location>
    </subcellularLocation>
</comment>
<accession>A0A673CHN2</accession>
<proteinExistence type="predicted"/>
<reference evidence="26" key="3">
    <citation type="submission" date="2025-09" db="UniProtKB">
        <authorList>
            <consortium name="Ensembl"/>
        </authorList>
    </citation>
    <scope>IDENTIFICATION</scope>
</reference>
<feature type="domain" description="Laminin EGF-like" evidence="23">
    <location>
        <begin position="788"/>
        <end position="835"/>
    </location>
</feature>
<evidence type="ECO:0000256" key="13">
    <source>
        <dbReference type="ARBA" id="ARBA00071083"/>
    </source>
</evidence>
<evidence type="ECO:0000313" key="26">
    <source>
        <dbReference type="Ensembl" id="ENSSORP00005051573.1"/>
    </source>
</evidence>
<feature type="disulfide bond" evidence="21">
    <location>
        <begin position="1099"/>
        <end position="1111"/>
    </location>
</feature>
<feature type="disulfide bond" evidence="21">
    <location>
        <begin position="1149"/>
        <end position="1166"/>
    </location>
</feature>
<evidence type="ECO:0000256" key="14">
    <source>
        <dbReference type="ARBA" id="ARBA00075282"/>
    </source>
</evidence>
<evidence type="ECO:0000256" key="10">
    <source>
        <dbReference type="ARBA" id="ARBA00023180"/>
    </source>
</evidence>
<feature type="domain" description="Laminin EGF-like" evidence="23">
    <location>
        <begin position="882"/>
        <end position="931"/>
    </location>
</feature>
<feature type="disulfide bond" evidence="21">
    <location>
        <begin position="1168"/>
        <end position="1177"/>
    </location>
</feature>
<feature type="disulfide bond" evidence="21">
    <location>
        <begin position="838"/>
        <end position="855"/>
    </location>
</feature>
<feature type="domain" description="Laminin EGF-like" evidence="23">
    <location>
        <begin position="836"/>
        <end position="881"/>
    </location>
</feature>
<feature type="domain" description="Laminin EGF-like" evidence="23">
    <location>
        <begin position="1043"/>
        <end position="1098"/>
    </location>
</feature>
<comment type="caution">
    <text evidence="21">Lacks conserved residue(s) required for the propagation of feature annotation.</text>
</comment>
<name>A0A673CHN2_9TELE</name>
<dbReference type="FunFam" id="2.10.25.10:FF:000011">
    <property type="entry name" value="Cadherin EGF LAG seven-pass G-type receptor"/>
    <property type="match status" value="1"/>
</dbReference>
<evidence type="ECO:0000256" key="4">
    <source>
        <dbReference type="ARBA" id="ARBA00022729"/>
    </source>
</evidence>
<evidence type="ECO:0000256" key="21">
    <source>
        <dbReference type="PROSITE-ProRule" id="PRU00460"/>
    </source>
</evidence>
<dbReference type="FunFam" id="2.10.25.10:FF:000135">
    <property type="entry name" value="Laminin subunit beta 4"/>
    <property type="match status" value="1"/>
</dbReference>
<feature type="disulfide bond" evidence="21">
    <location>
        <begin position="1071"/>
        <end position="1080"/>
    </location>
</feature>
<evidence type="ECO:0000256" key="22">
    <source>
        <dbReference type="SAM" id="Coils"/>
    </source>
</evidence>
<dbReference type="InterPro" id="IPR050440">
    <property type="entry name" value="Laminin/Netrin_ECM"/>
</dbReference>
<gene>
    <name evidence="26" type="primary">lamb2l</name>
</gene>
<evidence type="ECO:0000256" key="3">
    <source>
        <dbReference type="ARBA" id="ARBA00022530"/>
    </source>
</evidence>
<dbReference type="Gene3D" id="2.170.300.10">
    <property type="entry name" value="Tie2 ligand-binding domain superfamily"/>
    <property type="match status" value="3"/>
</dbReference>
<evidence type="ECO:0000256" key="12">
    <source>
        <dbReference type="ARBA" id="ARBA00065312"/>
    </source>
</evidence>
<evidence type="ECO:0000256" key="5">
    <source>
        <dbReference type="ARBA" id="ARBA00022737"/>
    </source>
</evidence>
<keyword evidence="9 21" id="KW-1015">Disulfide bond</keyword>
<dbReference type="PROSITE" id="PS01248">
    <property type="entry name" value="EGF_LAM_1"/>
    <property type="match status" value="4"/>
</dbReference>
<dbReference type="GO" id="GO:0016477">
    <property type="term" value="P:cell migration"/>
    <property type="evidence" value="ECO:0007669"/>
    <property type="project" value="TreeGrafter"/>
</dbReference>
<dbReference type="GO" id="GO:0034446">
    <property type="term" value="P:substrate adhesion-dependent cell spreading"/>
    <property type="evidence" value="ECO:0007669"/>
    <property type="project" value="TreeGrafter"/>
</dbReference>
<dbReference type="FunFam" id="2.10.25.10:FF:000083">
    <property type="entry name" value="Laminin subunit alpha"/>
    <property type="match status" value="1"/>
</dbReference>
<dbReference type="InterPro" id="IPR008211">
    <property type="entry name" value="Laminin_N"/>
</dbReference>
<evidence type="ECO:0000256" key="11">
    <source>
        <dbReference type="ARBA" id="ARBA00023292"/>
    </source>
</evidence>
<feature type="disulfide bond" evidence="21">
    <location>
        <begin position="291"/>
        <end position="300"/>
    </location>
</feature>
<sequence length="1453" mass="160751">YKYSGLLHAMYLLKLSSLCQHGKGSCYPATGNLLIGRAVNLTASSTCGLDGPEHYCIVSHLQESDKCFKCNSQHRYDPYHHRNSHWIENVIYLMDSNGDHTWWQSVNGEENVSIRLNLEAEFHFTHLIMKFKTFRPAAMIIERSADFGRTWRPYRYFAHNCTKIFPNIPANGLHHINDVICEERYSDIEPSTNGEVIYKVLDPAIHVRDPYSLDIQELLRITNLRINFTKLNTLGDDLLDRRSDVLQKYYYAIYELVVRGSCFCYGHASECAPVPGVNIRESGMIHGRCVCKHNTEGLNCERCRDFHNDLPWRPAEADNPHTCRECNCNSHSNQCHFDMAVYLATGNVSGGVCDDCQHNTMGRNCETCKPFYYKDPLKDIRDPRVCIACDCDPVGSLEGGVCDSHTDPDMGMITGQCRCKVNVKGMRCDDCKEGYYGLSQNDPLGCQRMSHSVVLDPVSESPEYWGLSNDLAGCRPCDCDFGGAMNNRCMMDNGQCDCRRHLIGRQCSEVQPGYFCAPLDYYKYEAEDATGHSPTLSTLVFTLLYFPLFLLCVSFTSIPTTLKRPPGPSTIPYTTPGQAQTVPSYNITPDVKTVHRERTPSHMVTWTGPGFARVKDGAGLVFTIDNIPYAMEYDIMIRYEPESTEDWEAIVSITSVMLPSSLRCGNLLPTEQLYTVTLPHRNRYQTCVPFCFEPSNRYVVAIRFQRHGVTHRHLTAFILIDSLVLIPKYTELPGFQGNDAEAEHRQEEMVRYMCLDSFMITPMPALAEMCSKLICSISSIIHDGALPCQCDPQGSLSGECERVGGQCRCKPNVMGRRCDQCAPGTYGFGVNGCTACECHPDGSVSHQCDPVTGQCQCKPGATGRQCSDCQPGQWGFPNCSPCQCNGHTDHCDSRTGECIGCRDYTAGHFCERCVEGFFGNPVLGSGEHCRPCPCPGNPGTDHFNGISCQADHTSNQIICNCQQGYTGSRCDQCAPGYFGNPEQLGGQCRPCQCNDNIDTEDPESCDRSTGQCLKCTHHTVGQSCDQCQHGYYGNALVQDCRRCTCVTAGTIHSACSDGECHCDQQTGACPCRENVSGHNCDQCSPNHWNYGQEQGCEPCGCDPHHALGTHCNMFTGQCHCRSGFGGKQCTECEQFHWGDPRVQCQECNCHPLGSEMAQCDRITGACECREGAAGKRCDECARGYTGDFPKCVQCHPCFQLWDDVVCQIKRDLEHIQFTVEKILESGVTPGADDKRIKELERKLRQVQDLISTEDSDRIHQLIGQSIDDLSSAGANGSCPDSRCGGAGCRDDQGNRVCGGEGCNGTVSTSLTALKHARNVTDSLNSYAVNVLVLCFAEEGADPESIEKVALQVLSITLPVNRTALDKMVMEIKDSLANLTNIEGIVNQTTHQVSKAKDLLEKAKDANRAEGVKDAANNTKRALDVSKKAINKAAAALKDALNNLNSTRNATTEV</sequence>
<dbReference type="GO" id="GO:0009888">
    <property type="term" value="P:tissue development"/>
    <property type="evidence" value="ECO:0007669"/>
    <property type="project" value="TreeGrafter"/>
</dbReference>
<feature type="disulfide bond" evidence="21">
    <location>
        <begin position="1180"/>
        <end position="1194"/>
    </location>
</feature>
<dbReference type="FunFam" id="2.10.25.10:FF:000145">
    <property type="entry name" value="Laminin subunit beta 1"/>
    <property type="match status" value="1"/>
</dbReference>
<dbReference type="FunFam" id="2.10.25.10:FF:000084">
    <property type="entry name" value="Laminin subunit alpha 3"/>
    <property type="match status" value="1"/>
</dbReference>
<dbReference type="CDD" id="cd00055">
    <property type="entry name" value="EGF_Lam"/>
    <property type="match status" value="11"/>
</dbReference>
<dbReference type="Pfam" id="PF24973">
    <property type="entry name" value="EGF_LMN_ATRN"/>
    <property type="match status" value="2"/>
</dbReference>
<dbReference type="PROSITE" id="PS00022">
    <property type="entry name" value="EGF_1"/>
    <property type="match status" value="1"/>
</dbReference>
<feature type="disulfide bond" evidence="21">
    <location>
        <begin position="1015"/>
        <end position="1024"/>
    </location>
</feature>
<dbReference type="GO" id="GO:0043259">
    <property type="term" value="C:laminin-10 complex"/>
    <property type="evidence" value="ECO:0007669"/>
    <property type="project" value="UniProtKB-ARBA"/>
</dbReference>
<dbReference type="InterPro" id="IPR002049">
    <property type="entry name" value="LE_dom"/>
</dbReference>
<dbReference type="FunFam" id="2.60.120.260:FF:000010">
    <property type="entry name" value="Laminin subunit beta 1"/>
    <property type="match status" value="1"/>
</dbReference>
<feature type="domain" description="Laminin N-terminal" evidence="25">
    <location>
        <begin position="22"/>
        <end position="261"/>
    </location>
</feature>
<dbReference type="PRINTS" id="PR00011">
    <property type="entry name" value="EGFLAMININ"/>
</dbReference>
<evidence type="ECO:0000256" key="6">
    <source>
        <dbReference type="ARBA" id="ARBA00022869"/>
    </source>
</evidence>
<evidence type="ECO:0000256" key="17">
    <source>
        <dbReference type="ARBA" id="ARBA00076958"/>
    </source>
</evidence>
<dbReference type="GO" id="GO:0005606">
    <property type="term" value="C:laminin-1 complex"/>
    <property type="evidence" value="ECO:0007669"/>
    <property type="project" value="UniProtKB-ARBA"/>
</dbReference>
<feature type="coiled-coil region" evidence="22">
    <location>
        <begin position="1385"/>
        <end position="1449"/>
    </location>
</feature>
<feature type="disulfide bond" evidence="21">
    <location>
        <begin position="1120"/>
        <end position="1129"/>
    </location>
</feature>
<feature type="disulfide bond" evidence="21">
    <location>
        <begin position="1101"/>
        <end position="1118"/>
    </location>
</feature>
<feature type="domain" description="Laminin EGF-like" evidence="23">
    <location>
        <begin position="389"/>
        <end position="448"/>
    </location>
</feature>
<dbReference type="Pfam" id="PF23219">
    <property type="entry name" value="LAMB1"/>
    <property type="match status" value="1"/>
</dbReference>
<dbReference type="FunFam" id="2.10.25.10:FF:000138">
    <property type="entry name" value="Laminin subunit beta 1"/>
    <property type="match status" value="1"/>
</dbReference>
<feature type="disulfide bond" evidence="21">
    <location>
        <begin position="419"/>
        <end position="428"/>
    </location>
</feature>
<keyword evidence="2" id="KW-0964">Secreted</keyword>
<dbReference type="GO" id="GO:0070831">
    <property type="term" value="P:basement membrane assembly"/>
    <property type="evidence" value="ECO:0007669"/>
    <property type="project" value="TreeGrafter"/>
</dbReference>
<feature type="domain" description="Laminin EGF-like" evidence="23">
    <location>
        <begin position="326"/>
        <end position="388"/>
    </location>
</feature>
<dbReference type="SMART" id="SM00180">
    <property type="entry name" value="EGF_Lam"/>
    <property type="match status" value="12"/>
</dbReference>
<evidence type="ECO:0000259" key="23">
    <source>
        <dbReference type="PROSITE" id="PS50027"/>
    </source>
</evidence>
<evidence type="ECO:0000256" key="16">
    <source>
        <dbReference type="ARBA" id="ARBA00076920"/>
    </source>
</evidence>
<dbReference type="Pfam" id="PF00055">
    <property type="entry name" value="Laminin_N"/>
    <property type="match status" value="1"/>
</dbReference>
<comment type="subunit">
    <text evidence="12">Laminin is a complex glycoprotein, consisting of three different polypeptide chains (alpha, beta, gamma), which are bound to each other by disulfide bonds into a cross-shaped molecule comprising one long and three short arms with globules at each end. Beta-1 is a subunit of laminin-1 (laminin-111 or EHS laminin), laminin-2 (laminin-211 or merosin), laminin-6 (laminin-311 or K-laminin), laminin-8 (laminin-411), laminin-10 (laminin-511) and laminin-12 (laminin-213). Interacts with ITGB1.</text>
</comment>
<feature type="disulfide bond" evidence="21">
    <location>
        <begin position="788"/>
        <end position="800"/>
    </location>
</feature>
<dbReference type="Gene3D" id="2.60.120.260">
    <property type="entry name" value="Galactose-binding domain-like"/>
    <property type="match status" value="1"/>
</dbReference>
<dbReference type="FunFam" id="2.10.25.10:FF:000065">
    <property type="entry name" value="Laminin subunit beta 1"/>
    <property type="match status" value="1"/>
</dbReference>
<dbReference type="PROSITE" id="PS50027">
    <property type="entry name" value="EGF_LAM_2"/>
    <property type="match status" value="11"/>
</dbReference>
<evidence type="ECO:0000256" key="7">
    <source>
        <dbReference type="ARBA" id="ARBA00022889"/>
    </source>
</evidence>
<keyword evidence="4" id="KW-0732">Signal</keyword>
<evidence type="ECO:0000256" key="1">
    <source>
        <dbReference type="ARBA" id="ARBA00004302"/>
    </source>
</evidence>
<dbReference type="FunFam" id="2.10.25.10:FF:000280">
    <property type="entry name" value="Laminin subunit beta 4"/>
    <property type="match status" value="1"/>
</dbReference>
<dbReference type="FunFam" id="2.170.300.10:FF:000001">
    <property type="entry name" value="Laminin subunit beta-1"/>
    <property type="match status" value="1"/>
</dbReference>
<evidence type="ECO:0000256" key="19">
    <source>
        <dbReference type="ARBA" id="ARBA00083431"/>
    </source>
</evidence>
<feature type="domain" description="Laminin EGF-like" evidence="23">
    <location>
        <begin position="262"/>
        <end position="325"/>
    </location>
</feature>
<dbReference type="SUPFAM" id="SSF57196">
    <property type="entry name" value="EGF/Laminin"/>
    <property type="match status" value="11"/>
</dbReference>
<protein>
    <recommendedName>
        <fullName evidence="13">Laminin subunit beta-1</fullName>
    </recommendedName>
    <alternativeName>
        <fullName evidence="16">Laminin B1 chain</fullName>
    </alternativeName>
    <alternativeName>
        <fullName evidence="14">Laminin-1 subunit beta</fullName>
    </alternativeName>
    <alternativeName>
        <fullName evidence="18">Laminin-10 subunit beta</fullName>
    </alternativeName>
    <alternativeName>
        <fullName evidence="15">Laminin-12 subunit beta</fullName>
    </alternativeName>
    <alternativeName>
        <fullName evidence="19">Laminin-2 subunit beta</fullName>
    </alternativeName>
    <alternativeName>
        <fullName evidence="17">Laminin-6 subunit beta</fullName>
    </alternativeName>
    <alternativeName>
        <fullName evidence="20">Laminin-8 subunit beta</fullName>
    </alternativeName>
</protein>
<feature type="disulfide bond" evidence="21">
    <location>
        <begin position="809"/>
        <end position="818"/>
    </location>
</feature>
<keyword evidence="6" id="KW-0084">Basement membrane</keyword>
<organism evidence="26 27">
    <name type="scientific">Sphaeramia orbicularis</name>
    <name type="common">orbiculate cardinalfish</name>
    <dbReference type="NCBI Taxonomy" id="375764"/>
    <lineage>
        <taxon>Eukaryota</taxon>
        <taxon>Metazoa</taxon>
        <taxon>Chordata</taxon>
        <taxon>Craniata</taxon>
        <taxon>Vertebrata</taxon>
        <taxon>Euteleostomi</taxon>
        <taxon>Actinopterygii</taxon>
        <taxon>Neopterygii</taxon>
        <taxon>Teleostei</taxon>
        <taxon>Neoteleostei</taxon>
        <taxon>Acanthomorphata</taxon>
        <taxon>Gobiaria</taxon>
        <taxon>Kurtiformes</taxon>
        <taxon>Apogonoidei</taxon>
        <taxon>Apogonidae</taxon>
        <taxon>Apogoninae</taxon>
        <taxon>Sphaeramia</taxon>
    </lineage>
</organism>
<dbReference type="PANTHER" id="PTHR10574:SF197">
    <property type="entry name" value="LAMININ SUBUNIT BETA-1 ISOFORM X1"/>
    <property type="match status" value="1"/>
</dbReference>
<reference evidence="26" key="1">
    <citation type="submission" date="2019-06" db="EMBL/GenBank/DDBJ databases">
        <authorList>
            <consortium name="Wellcome Sanger Institute Data Sharing"/>
        </authorList>
    </citation>
    <scope>NUCLEOTIDE SEQUENCE [LARGE SCALE GENOMIC DNA]</scope>
</reference>
<dbReference type="Proteomes" id="UP000472271">
    <property type="component" value="Chromosome 7"/>
</dbReference>
<evidence type="ECO:0000256" key="8">
    <source>
        <dbReference type="ARBA" id="ARBA00023054"/>
    </source>
</evidence>
<feature type="disulfide bond" evidence="21">
    <location>
        <begin position="790"/>
        <end position="807"/>
    </location>
</feature>
<dbReference type="InterPro" id="IPR056863">
    <property type="entry name" value="LMN_ATRN_NET-like_EGF"/>
</dbReference>
<dbReference type="GO" id="GO:0009887">
    <property type="term" value="P:animal organ morphogenesis"/>
    <property type="evidence" value="ECO:0007669"/>
    <property type="project" value="TreeGrafter"/>
</dbReference>
<keyword evidence="27" id="KW-1185">Reference proteome</keyword>
<feature type="domain" description="Laminin EGF-like" evidence="23">
    <location>
        <begin position="1147"/>
        <end position="1196"/>
    </location>
</feature>
<dbReference type="PANTHER" id="PTHR10574">
    <property type="entry name" value="NETRIN/LAMININ-RELATED"/>
    <property type="match status" value="1"/>
</dbReference>
<dbReference type="GO" id="GO:0005737">
    <property type="term" value="C:cytoplasm"/>
    <property type="evidence" value="ECO:0007669"/>
    <property type="project" value="UniProtKB-ARBA"/>
</dbReference>